<dbReference type="InterPro" id="IPR008274">
    <property type="entry name" value="AldOxase/xan_DH_MoCoBD1"/>
</dbReference>
<protein>
    <submittedName>
        <fullName evidence="3">Molybdopterin-dependent oxidoreductase</fullName>
    </submittedName>
</protein>
<evidence type="ECO:0000313" key="4">
    <source>
        <dbReference type="Proteomes" id="UP001500957"/>
    </source>
</evidence>
<name>A0ABN1GA74_9ACTN</name>
<proteinExistence type="predicted"/>
<dbReference type="InterPro" id="IPR037165">
    <property type="entry name" value="AldOxase/xan_DH_Mopterin-bd_sf"/>
</dbReference>
<keyword evidence="4" id="KW-1185">Reference proteome</keyword>
<dbReference type="InterPro" id="IPR046867">
    <property type="entry name" value="AldOxase/xan_DH_MoCoBD2"/>
</dbReference>
<evidence type="ECO:0000259" key="2">
    <source>
        <dbReference type="SMART" id="SM01008"/>
    </source>
</evidence>
<dbReference type="Pfam" id="PF20256">
    <property type="entry name" value="MoCoBD_2"/>
    <property type="match status" value="2"/>
</dbReference>
<dbReference type="RefSeq" id="WP_344601551.1">
    <property type="nucleotide sequence ID" value="NZ_BAAAHE010000007.1"/>
</dbReference>
<sequence length="777" mass="82808">MVDAQSTIGAAPSSAPAEPAAGEVRLGRRTFLTFLVGVPALSLATSVTLDGFLGDVAEAATGSTQAVPSGQSIEETFDIADAIIMAGAPTMPLLKLDIGTDGIVRFDIPRIEMGQGMTTSMAMLIAEELDCPLEQVKVTCADARPELACNQMTAGSCSHRQFHDPLRVLAATAKMRMTAAAAQQWGVDPSTLSVHDGVIVSGDGRTATFGELSRAAADPNLKIGQVRLKEASQYKIVGKPTRRVDALDIVTGRKKFTMDLQVPGALPTMVRRAPTLNAELQEFRNKAQVEKMPGVIATALLKNGVAVVAETFEQARAGAAAVEAVFDSGPVANESNETVGQKLRASMLPFMAPPAGENTVEAEYEWAPAAHGFLEVECAIADIRSDGGDLWSGFQAPIVAAQQVALACGLPIESVKAHVVPVGGGFGRRVFFDAAMEAALVSKQVGRPIKLMWTRTDDFRHGRHRPQNVHRFRATILDGKVVSSEQRVAGVSTDYRHGLGEIFSAIITEMPQGAKQAIVNDGFGQGVFTTMVSSPYNLGAQDKRQLEVSLGMPTSSYRSVPCQTARGSEEMFIDELAEKLKVDPYEFRRALLKSDRSRAVLDAVAERGQWGKAMPEGHAQGIAFHSESRSHTAALIELDARNPKLPRVTKAVIAIDCGKPINPLGIIAQMEGGLAEAISLTLKAGLHIVDGLPLEGSFSQYKWLRMRDMPSDIQVIVMPDKGDPIGGTGEVGMAAPTGAIAQAYAKVTGIRPRKFPIIHPVDFEPFAPGQLPPPAFS</sequence>
<dbReference type="PANTHER" id="PTHR47495">
    <property type="entry name" value="ALDEHYDE DEHYDROGENASE"/>
    <property type="match status" value="1"/>
</dbReference>
<comment type="caution">
    <text evidence="3">The sequence shown here is derived from an EMBL/GenBank/DDBJ whole genome shotgun (WGS) entry which is preliminary data.</text>
</comment>
<evidence type="ECO:0000313" key="3">
    <source>
        <dbReference type="EMBL" id="GAA0607279.1"/>
    </source>
</evidence>
<evidence type="ECO:0000256" key="1">
    <source>
        <dbReference type="SAM" id="MobiDB-lite"/>
    </source>
</evidence>
<feature type="compositionally biased region" description="Low complexity" evidence="1">
    <location>
        <begin position="9"/>
        <end position="21"/>
    </location>
</feature>
<dbReference type="PIRSF" id="PIRSF036389">
    <property type="entry name" value="IOR_B"/>
    <property type="match status" value="1"/>
</dbReference>
<dbReference type="SMART" id="SM01008">
    <property type="entry name" value="Ald_Xan_dh_C"/>
    <property type="match status" value="1"/>
</dbReference>
<accession>A0ABN1GA74</accession>
<dbReference type="EMBL" id="BAAAHE010000007">
    <property type="protein sequence ID" value="GAA0607279.1"/>
    <property type="molecule type" value="Genomic_DNA"/>
</dbReference>
<dbReference type="InterPro" id="IPR052516">
    <property type="entry name" value="N-heterocyclic_Hydroxylase"/>
</dbReference>
<feature type="region of interest" description="Disordered" evidence="1">
    <location>
        <begin position="1"/>
        <end position="21"/>
    </location>
</feature>
<gene>
    <name evidence="3" type="ORF">GCM10009547_06510</name>
</gene>
<reference evidence="3 4" key="1">
    <citation type="journal article" date="2019" name="Int. J. Syst. Evol. Microbiol.">
        <title>The Global Catalogue of Microorganisms (GCM) 10K type strain sequencing project: providing services to taxonomists for standard genome sequencing and annotation.</title>
        <authorList>
            <consortium name="The Broad Institute Genomics Platform"/>
            <consortium name="The Broad Institute Genome Sequencing Center for Infectious Disease"/>
            <person name="Wu L."/>
            <person name="Ma J."/>
        </authorList>
    </citation>
    <scope>NUCLEOTIDE SEQUENCE [LARGE SCALE GENOMIC DNA]</scope>
    <source>
        <strain evidence="3 4">JCM 10671</strain>
    </source>
</reference>
<dbReference type="PANTHER" id="PTHR47495:SF1">
    <property type="entry name" value="BLL3820 PROTEIN"/>
    <property type="match status" value="1"/>
</dbReference>
<dbReference type="Proteomes" id="UP001500957">
    <property type="component" value="Unassembled WGS sequence"/>
</dbReference>
<dbReference type="Gene3D" id="3.30.365.10">
    <property type="entry name" value="Aldehyde oxidase/xanthine dehydrogenase, molybdopterin binding domain"/>
    <property type="match status" value="4"/>
</dbReference>
<feature type="domain" description="Aldehyde oxidase/xanthine dehydrogenase a/b hammerhead" evidence="2">
    <location>
        <begin position="251"/>
        <end position="330"/>
    </location>
</feature>
<dbReference type="SUPFAM" id="SSF56003">
    <property type="entry name" value="Molybdenum cofactor-binding domain"/>
    <property type="match status" value="2"/>
</dbReference>
<dbReference type="Gene3D" id="3.90.1170.50">
    <property type="entry name" value="Aldehyde oxidase/xanthine dehydrogenase, a/b hammerhead"/>
    <property type="match status" value="1"/>
</dbReference>
<dbReference type="InterPro" id="IPR012368">
    <property type="entry name" value="OxRdtase_Mopterin-bd_su_IorB"/>
</dbReference>
<organism evidence="3 4">
    <name type="scientific">Sporichthya brevicatena</name>
    <dbReference type="NCBI Taxonomy" id="171442"/>
    <lineage>
        <taxon>Bacteria</taxon>
        <taxon>Bacillati</taxon>
        <taxon>Actinomycetota</taxon>
        <taxon>Actinomycetes</taxon>
        <taxon>Sporichthyales</taxon>
        <taxon>Sporichthyaceae</taxon>
        <taxon>Sporichthya</taxon>
    </lineage>
</organism>
<dbReference type="Pfam" id="PF02738">
    <property type="entry name" value="MoCoBD_1"/>
    <property type="match status" value="1"/>
</dbReference>
<dbReference type="InterPro" id="IPR000674">
    <property type="entry name" value="Ald_Oxase/Xan_DH_a/b"/>
</dbReference>